<feature type="chain" id="PRO_5011760153" description="3-keto-disaccharide hydrolase domain-containing protein" evidence="1">
    <location>
        <begin position="25"/>
        <end position="223"/>
    </location>
</feature>
<dbReference type="Proteomes" id="UP000199532">
    <property type="component" value="Unassembled WGS sequence"/>
</dbReference>
<evidence type="ECO:0000313" key="3">
    <source>
        <dbReference type="Proteomes" id="UP000199532"/>
    </source>
</evidence>
<keyword evidence="1" id="KW-0732">Signal</keyword>
<organism evidence="2 3">
    <name type="scientific">Dyadobacter koreensis</name>
    <dbReference type="NCBI Taxonomy" id="408657"/>
    <lineage>
        <taxon>Bacteria</taxon>
        <taxon>Pseudomonadati</taxon>
        <taxon>Bacteroidota</taxon>
        <taxon>Cytophagia</taxon>
        <taxon>Cytophagales</taxon>
        <taxon>Spirosomataceae</taxon>
        <taxon>Dyadobacter</taxon>
    </lineage>
</organism>
<dbReference type="RefSeq" id="WP_090335320.1">
    <property type="nucleotide sequence ID" value="NZ_FNXY01000003.1"/>
</dbReference>
<feature type="signal peptide" evidence="1">
    <location>
        <begin position="1"/>
        <end position="24"/>
    </location>
</feature>
<evidence type="ECO:0000313" key="2">
    <source>
        <dbReference type="EMBL" id="SEI81749.1"/>
    </source>
</evidence>
<reference evidence="2 3" key="1">
    <citation type="submission" date="2016-10" db="EMBL/GenBank/DDBJ databases">
        <authorList>
            <person name="de Groot N.N."/>
        </authorList>
    </citation>
    <scope>NUCLEOTIDE SEQUENCE [LARGE SCALE GENOMIC DNA]</scope>
    <source>
        <strain evidence="2 3">DSM 19938</strain>
    </source>
</reference>
<dbReference type="EMBL" id="FNXY01000003">
    <property type="protein sequence ID" value="SEI81749.1"/>
    <property type="molecule type" value="Genomic_DNA"/>
</dbReference>
<accession>A0A1H6TNU9</accession>
<dbReference type="AlphaFoldDB" id="A0A1H6TNU9"/>
<dbReference type="PROSITE" id="PS51257">
    <property type="entry name" value="PROKAR_LIPOPROTEIN"/>
    <property type="match status" value="1"/>
</dbReference>
<dbReference type="OrthoDB" id="118532at2"/>
<evidence type="ECO:0000256" key="1">
    <source>
        <dbReference type="SAM" id="SignalP"/>
    </source>
</evidence>
<name>A0A1H6TNU9_9BACT</name>
<gene>
    <name evidence="2" type="ORF">SAMN04487995_2346</name>
</gene>
<dbReference type="Gene3D" id="2.60.120.560">
    <property type="entry name" value="Exo-inulinase, domain 1"/>
    <property type="match status" value="1"/>
</dbReference>
<proteinExistence type="predicted"/>
<sequence>MKNRPFVKYIALNFFLFSCFTVHAQTVIEPDLAKLFKSGSIKTYNRTATLTESGERKNVIHLDEKPDSGVAWLDGVAFSEGTIEFDLKGRNVMQKSFVGFAFHGHDDKTYDAVYFRPFNFKSTDTERKNHSVQYISLPANDWPKLRKEYPNQYEKPVNPVPEPDEWFHVKIVIEEKEVKVFVEHSDKPSLVVQQLSNQGNGKVGFWVGDQASGDFADLKIRKK</sequence>
<dbReference type="STRING" id="408657.SAMN04487995_2346"/>
<keyword evidence="3" id="KW-1185">Reference proteome</keyword>
<evidence type="ECO:0008006" key="4">
    <source>
        <dbReference type="Google" id="ProtNLM"/>
    </source>
</evidence>
<protein>
    <recommendedName>
        <fullName evidence="4">3-keto-disaccharide hydrolase domain-containing protein</fullName>
    </recommendedName>
</protein>